<reference evidence="1 2" key="1">
    <citation type="submission" date="2015-07" db="EMBL/GenBank/DDBJ databases">
        <title>Comparative genomics of the Sigatoka disease complex on banana suggests a link between parallel evolutionary changes in Pseudocercospora fijiensis and Pseudocercospora eumusae and increased virulence on the banana host.</title>
        <authorList>
            <person name="Chang T.-C."/>
            <person name="Salvucci A."/>
            <person name="Crous P.W."/>
            <person name="Stergiopoulos I."/>
        </authorList>
    </citation>
    <scope>NUCLEOTIDE SEQUENCE [LARGE SCALE GENOMIC DNA]</scope>
    <source>
        <strain evidence="1 2">CBS 114824</strain>
    </source>
</reference>
<name>A0A139HL64_9PEZI</name>
<proteinExistence type="predicted"/>
<dbReference type="Proteomes" id="UP000070133">
    <property type="component" value="Unassembled WGS sequence"/>
</dbReference>
<comment type="caution">
    <text evidence="1">The sequence shown here is derived from an EMBL/GenBank/DDBJ whole genome shotgun (WGS) entry which is preliminary data.</text>
</comment>
<dbReference type="AlphaFoldDB" id="A0A139HL64"/>
<evidence type="ECO:0000313" key="2">
    <source>
        <dbReference type="Proteomes" id="UP000070133"/>
    </source>
</evidence>
<dbReference type="OrthoDB" id="10416936at2759"/>
<protein>
    <submittedName>
        <fullName evidence="1">Uncharacterized protein</fullName>
    </submittedName>
</protein>
<organism evidence="1 2">
    <name type="scientific">Pseudocercospora eumusae</name>
    <dbReference type="NCBI Taxonomy" id="321146"/>
    <lineage>
        <taxon>Eukaryota</taxon>
        <taxon>Fungi</taxon>
        <taxon>Dikarya</taxon>
        <taxon>Ascomycota</taxon>
        <taxon>Pezizomycotina</taxon>
        <taxon>Dothideomycetes</taxon>
        <taxon>Dothideomycetidae</taxon>
        <taxon>Mycosphaerellales</taxon>
        <taxon>Mycosphaerellaceae</taxon>
        <taxon>Pseudocercospora</taxon>
    </lineage>
</organism>
<dbReference type="EMBL" id="LFZN01000032">
    <property type="protein sequence ID" value="KXT03218.1"/>
    <property type="molecule type" value="Genomic_DNA"/>
</dbReference>
<evidence type="ECO:0000313" key="1">
    <source>
        <dbReference type="EMBL" id="KXT03218.1"/>
    </source>
</evidence>
<accession>A0A139HL64</accession>
<keyword evidence="2" id="KW-1185">Reference proteome</keyword>
<sequence length="65" mass="7505">MAREMMSMRAFFNIDIKLHVFVKLPSCLEALKYGPLRFQLSKPGPTTKPSNSSRVEVHGWVRRVD</sequence>
<gene>
    <name evidence="1" type="ORF">AC578_4763</name>
</gene>